<dbReference type="InterPro" id="IPR031447">
    <property type="entry name" value="MNR"/>
</dbReference>
<organism evidence="1 2">
    <name type="scientific">Zonotrichia albicollis</name>
    <name type="common">White-throated sparrow</name>
    <name type="synonym">Fringilla albicollis</name>
    <dbReference type="NCBI Taxonomy" id="44394"/>
    <lineage>
        <taxon>Eukaryota</taxon>
        <taxon>Metazoa</taxon>
        <taxon>Chordata</taxon>
        <taxon>Craniata</taxon>
        <taxon>Vertebrata</taxon>
        <taxon>Euteleostomi</taxon>
        <taxon>Archelosauria</taxon>
        <taxon>Archosauria</taxon>
        <taxon>Dinosauria</taxon>
        <taxon>Saurischia</taxon>
        <taxon>Theropoda</taxon>
        <taxon>Coelurosauria</taxon>
        <taxon>Aves</taxon>
        <taxon>Neognathae</taxon>
        <taxon>Neoaves</taxon>
        <taxon>Telluraves</taxon>
        <taxon>Australaves</taxon>
        <taxon>Passeriformes</taxon>
        <taxon>Passerellidae</taxon>
        <taxon>Zonotrichia</taxon>
    </lineage>
</organism>
<dbReference type="PANTHER" id="PTHR15732">
    <property type="entry name" value="PROTEIN MOONRAKER"/>
    <property type="match status" value="1"/>
</dbReference>
<accession>A0A8D2MA18</accession>
<dbReference type="PANTHER" id="PTHR15732:SF4">
    <property type="entry name" value="PROTEIN MOONRAKER"/>
    <property type="match status" value="1"/>
</dbReference>
<dbReference type="GO" id="GO:0007099">
    <property type="term" value="P:centriole replication"/>
    <property type="evidence" value="ECO:0007669"/>
    <property type="project" value="InterPro"/>
</dbReference>
<sequence length="139" mass="15992">MVPSKTAVSDDAFAFTSQRYRNEAKALQTQLQFNRNVPAVPENLALRFSHPHPIIIEKLKASSDKRNRVGREDLSLRSSGMFSVVSEERLKLAVQLAKRDIKQRRLEEQVKQQHCFPWRKGASSWEVFSLHLHLGETLP</sequence>
<evidence type="ECO:0000313" key="1">
    <source>
        <dbReference type="Ensembl" id="ENSZALP00000005461.1"/>
    </source>
</evidence>
<gene>
    <name evidence="1" type="primary">LOC106630489</name>
</gene>
<dbReference type="AlphaFoldDB" id="A0A8D2MA18"/>
<reference evidence="1" key="1">
    <citation type="submission" date="2025-08" db="UniProtKB">
        <authorList>
            <consortium name="Ensembl"/>
        </authorList>
    </citation>
    <scope>IDENTIFICATION</scope>
</reference>
<dbReference type="Proteomes" id="UP000694413">
    <property type="component" value="Unassembled WGS sequence"/>
</dbReference>
<keyword evidence="2" id="KW-1185">Reference proteome</keyword>
<dbReference type="GO" id="GO:0071539">
    <property type="term" value="P:protein localization to centrosome"/>
    <property type="evidence" value="ECO:0007669"/>
    <property type="project" value="TreeGrafter"/>
</dbReference>
<name>A0A8D2MA18_ZONAL</name>
<proteinExistence type="predicted"/>
<dbReference type="Pfam" id="PF15718">
    <property type="entry name" value="MNR"/>
    <property type="match status" value="1"/>
</dbReference>
<dbReference type="GO" id="GO:0034451">
    <property type="term" value="C:centriolar satellite"/>
    <property type="evidence" value="ECO:0007669"/>
    <property type="project" value="TreeGrafter"/>
</dbReference>
<protein>
    <submittedName>
        <fullName evidence="1">Uncharacterized protein</fullName>
    </submittedName>
</protein>
<dbReference type="Ensembl" id="ENSZALT00000008108.1">
    <property type="protein sequence ID" value="ENSZALP00000005461.1"/>
    <property type="gene ID" value="ENSZALG00000005078.1"/>
</dbReference>
<evidence type="ECO:0000313" key="2">
    <source>
        <dbReference type="Proteomes" id="UP000694413"/>
    </source>
</evidence>
<reference evidence="1" key="2">
    <citation type="submission" date="2025-09" db="UniProtKB">
        <authorList>
            <consortium name="Ensembl"/>
        </authorList>
    </citation>
    <scope>IDENTIFICATION</scope>
</reference>